<reference evidence="2 3" key="1">
    <citation type="submission" date="2019-01" db="EMBL/GenBank/DDBJ databases">
        <authorList>
            <person name="Chen W.-M."/>
        </authorList>
    </citation>
    <scope>NUCLEOTIDE SEQUENCE [LARGE SCALE GENOMIC DNA]</scope>
    <source>
        <strain evidence="2 3">YBJ-36</strain>
    </source>
</reference>
<proteinExistence type="predicted"/>
<organism evidence="2 3">
    <name type="scientific">Mucilaginibacter limnophilus</name>
    <dbReference type="NCBI Taxonomy" id="1932778"/>
    <lineage>
        <taxon>Bacteria</taxon>
        <taxon>Pseudomonadati</taxon>
        <taxon>Bacteroidota</taxon>
        <taxon>Sphingobacteriia</taxon>
        <taxon>Sphingobacteriales</taxon>
        <taxon>Sphingobacteriaceae</taxon>
        <taxon>Mucilaginibacter</taxon>
    </lineage>
</organism>
<comment type="caution">
    <text evidence="2">The sequence shown here is derived from an EMBL/GenBank/DDBJ whole genome shotgun (WGS) entry which is preliminary data.</text>
</comment>
<dbReference type="Pfam" id="PF00535">
    <property type="entry name" value="Glycos_transf_2"/>
    <property type="match status" value="1"/>
</dbReference>
<dbReference type="InterPro" id="IPR029044">
    <property type="entry name" value="Nucleotide-diphossugar_trans"/>
</dbReference>
<dbReference type="RefSeq" id="WP_127706864.1">
    <property type="nucleotide sequence ID" value="NZ_SACK01000008.1"/>
</dbReference>
<dbReference type="GO" id="GO:0016758">
    <property type="term" value="F:hexosyltransferase activity"/>
    <property type="evidence" value="ECO:0007669"/>
    <property type="project" value="UniProtKB-ARBA"/>
</dbReference>
<dbReference type="SUPFAM" id="SSF53448">
    <property type="entry name" value="Nucleotide-diphospho-sugar transferases"/>
    <property type="match status" value="1"/>
</dbReference>
<evidence type="ECO:0000259" key="1">
    <source>
        <dbReference type="Pfam" id="PF00535"/>
    </source>
</evidence>
<evidence type="ECO:0000313" key="2">
    <source>
        <dbReference type="EMBL" id="RVT98354.1"/>
    </source>
</evidence>
<keyword evidence="2" id="KW-0808">Transferase</keyword>
<sequence>MDTGYDIRFSIIIPAYNSAATISSCLQSVLRQTFPVFEILVIDGLSDDDTVEIIQSFKNPSIKVTSEKDNGIYDAMNKGIWQAKGNWLYFLGSDDELHDENVLKDIVDVINSLPNVQVVFGDVVTTEGKRERYINYNFWDLVIERCICHQAIFYHRAVFNVDFYDTRYKVCADWDFNLKIFAWGVFSQYIPRVIAKFNTSGVSGQWQQHPEYLANFADRKKLVVKYKSSLYLPYYYINKLFRKIKRKLF</sequence>
<keyword evidence="3" id="KW-1185">Reference proteome</keyword>
<gene>
    <name evidence="2" type="ORF">EOD41_16300</name>
</gene>
<dbReference type="EMBL" id="SACK01000008">
    <property type="protein sequence ID" value="RVT98354.1"/>
    <property type="molecule type" value="Genomic_DNA"/>
</dbReference>
<dbReference type="PANTHER" id="PTHR22916">
    <property type="entry name" value="GLYCOSYLTRANSFERASE"/>
    <property type="match status" value="1"/>
</dbReference>
<dbReference type="Gene3D" id="3.90.550.10">
    <property type="entry name" value="Spore Coat Polysaccharide Biosynthesis Protein SpsA, Chain A"/>
    <property type="match status" value="1"/>
</dbReference>
<protein>
    <submittedName>
        <fullName evidence="2">Glycosyltransferase</fullName>
    </submittedName>
</protein>
<name>A0A3S2XZ13_9SPHI</name>
<dbReference type="Proteomes" id="UP000282759">
    <property type="component" value="Unassembled WGS sequence"/>
</dbReference>
<feature type="domain" description="Glycosyltransferase 2-like" evidence="1">
    <location>
        <begin position="10"/>
        <end position="168"/>
    </location>
</feature>
<dbReference type="CDD" id="cd06433">
    <property type="entry name" value="GT_2_WfgS_like"/>
    <property type="match status" value="1"/>
</dbReference>
<evidence type="ECO:0000313" key="3">
    <source>
        <dbReference type="Proteomes" id="UP000282759"/>
    </source>
</evidence>
<dbReference type="InterPro" id="IPR001173">
    <property type="entry name" value="Glyco_trans_2-like"/>
</dbReference>
<dbReference type="PANTHER" id="PTHR22916:SF3">
    <property type="entry name" value="UDP-GLCNAC:BETAGAL BETA-1,3-N-ACETYLGLUCOSAMINYLTRANSFERASE-LIKE PROTEIN 1"/>
    <property type="match status" value="1"/>
</dbReference>
<dbReference type="OrthoDB" id="9788101at2"/>
<dbReference type="AlphaFoldDB" id="A0A3S2XZ13"/>
<accession>A0A3S2XZ13</accession>